<dbReference type="SUPFAM" id="SSF56219">
    <property type="entry name" value="DNase I-like"/>
    <property type="match status" value="1"/>
</dbReference>
<dbReference type="Gene3D" id="3.60.10.10">
    <property type="entry name" value="Endonuclease/exonuclease/phosphatase"/>
    <property type="match status" value="1"/>
</dbReference>
<evidence type="ECO:0000313" key="1">
    <source>
        <dbReference type="EMBL" id="KAK1278128.1"/>
    </source>
</evidence>
<name>A0AAV9BN09_ACOGR</name>
<evidence type="ECO:0008006" key="3">
    <source>
        <dbReference type="Google" id="ProtNLM"/>
    </source>
</evidence>
<evidence type="ECO:0000313" key="2">
    <source>
        <dbReference type="Proteomes" id="UP001179952"/>
    </source>
</evidence>
<dbReference type="PANTHER" id="PTHR33710">
    <property type="entry name" value="BNAC02G09200D PROTEIN"/>
    <property type="match status" value="1"/>
</dbReference>
<organism evidence="1 2">
    <name type="scientific">Acorus gramineus</name>
    <name type="common">Dwarf sweet flag</name>
    <dbReference type="NCBI Taxonomy" id="55184"/>
    <lineage>
        <taxon>Eukaryota</taxon>
        <taxon>Viridiplantae</taxon>
        <taxon>Streptophyta</taxon>
        <taxon>Embryophyta</taxon>
        <taxon>Tracheophyta</taxon>
        <taxon>Spermatophyta</taxon>
        <taxon>Magnoliopsida</taxon>
        <taxon>Liliopsida</taxon>
        <taxon>Acoraceae</taxon>
        <taxon>Acorus</taxon>
    </lineage>
</organism>
<dbReference type="Proteomes" id="UP001179952">
    <property type="component" value="Unassembled WGS sequence"/>
</dbReference>
<accession>A0AAV9BN09</accession>
<comment type="caution">
    <text evidence="1">The sequence shown here is derived from an EMBL/GenBank/DDBJ whole genome shotgun (WGS) entry which is preliminary data.</text>
</comment>
<dbReference type="EMBL" id="JAUJYN010000002">
    <property type="protein sequence ID" value="KAK1278128.1"/>
    <property type="molecule type" value="Genomic_DNA"/>
</dbReference>
<gene>
    <name evidence="1" type="ORF">QJS04_geneDACA014820</name>
</gene>
<dbReference type="PANTHER" id="PTHR33710:SF71">
    <property type="entry name" value="ENDONUCLEASE_EXONUCLEASE_PHOSPHATASE DOMAIN-CONTAINING PROTEIN"/>
    <property type="match status" value="1"/>
</dbReference>
<reference evidence="1" key="1">
    <citation type="journal article" date="2023" name="Nat. Commun.">
        <title>Diploid and tetraploid genomes of Acorus and the evolution of monocots.</title>
        <authorList>
            <person name="Ma L."/>
            <person name="Liu K.W."/>
            <person name="Li Z."/>
            <person name="Hsiao Y.Y."/>
            <person name="Qi Y."/>
            <person name="Fu T."/>
            <person name="Tang G.D."/>
            <person name="Zhang D."/>
            <person name="Sun W.H."/>
            <person name="Liu D.K."/>
            <person name="Li Y."/>
            <person name="Chen G.Z."/>
            <person name="Liu X.D."/>
            <person name="Liao X.Y."/>
            <person name="Jiang Y.T."/>
            <person name="Yu X."/>
            <person name="Hao Y."/>
            <person name="Huang J."/>
            <person name="Zhao X.W."/>
            <person name="Ke S."/>
            <person name="Chen Y.Y."/>
            <person name="Wu W.L."/>
            <person name="Hsu J.L."/>
            <person name="Lin Y.F."/>
            <person name="Huang M.D."/>
            <person name="Li C.Y."/>
            <person name="Huang L."/>
            <person name="Wang Z.W."/>
            <person name="Zhao X."/>
            <person name="Zhong W.Y."/>
            <person name="Peng D.H."/>
            <person name="Ahmad S."/>
            <person name="Lan S."/>
            <person name="Zhang J.S."/>
            <person name="Tsai W.C."/>
            <person name="Van de Peer Y."/>
            <person name="Liu Z.J."/>
        </authorList>
    </citation>
    <scope>NUCLEOTIDE SEQUENCE</scope>
    <source>
        <strain evidence="1">SCP</strain>
    </source>
</reference>
<keyword evidence="2" id="KW-1185">Reference proteome</keyword>
<reference evidence="1" key="2">
    <citation type="submission" date="2023-06" db="EMBL/GenBank/DDBJ databases">
        <authorList>
            <person name="Ma L."/>
            <person name="Liu K.-W."/>
            <person name="Li Z."/>
            <person name="Hsiao Y.-Y."/>
            <person name="Qi Y."/>
            <person name="Fu T."/>
            <person name="Tang G."/>
            <person name="Zhang D."/>
            <person name="Sun W.-H."/>
            <person name="Liu D.-K."/>
            <person name="Li Y."/>
            <person name="Chen G.-Z."/>
            <person name="Liu X.-D."/>
            <person name="Liao X.-Y."/>
            <person name="Jiang Y.-T."/>
            <person name="Yu X."/>
            <person name="Hao Y."/>
            <person name="Huang J."/>
            <person name="Zhao X.-W."/>
            <person name="Ke S."/>
            <person name="Chen Y.-Y."/>
            <person name="Wu W.-L."/>
            <person name="Hsu J.-L."/>
            <person name="Lin Y.-F."/>
            <person name="Huang M.-D."/>
            <person name="Li C.-Y."/>
            <person name="Huang L."/>
            <person name="Wang Z.-W."/>
            <person name="Zhao X."/>
            <person name="Zhong W.-Y."/>
            <person name="Peng D.-H."/>
            <person name="Ahmad S."/>
            <person name="Lan S."/>
            <person name="Zhang J.-S."/>
            <person name="Tsai W.-C."/>
            <person name="Van De Peer Y."/>
            <person name="Liu Z.-J."/>
        </authorList>
    </citation>
    <scope>NUCLEOTIDE SEQUENCE</scope>
    <source>
        <strain evidence="1">SCP</strain>
        <tissue evidence="1">Leaves</tissue>
    </source>
</reference>
<proteinExistence type="predicted"/>
<dbReference type="InterPro" id="IPR036691">
    <property type="entry name" value="Endo/exonu/phosph_ase_sf"/>
</dbReference>
<dbReference type="AlphaFoldDB" id="A0AAV9BN09"/>
<protein>
    <recommendedName>
        <fullName evidence="3">Endonuclease/exonuclease/phosphatase domain-containing protein</fullName>
    </recommendedName>
</protein>
<sequence length="214" mass="24537">MWVLWDPSKVFVDLIQYTTQFLHCKISSTNFAISPYYLTTIYSSNSAAERDTPWEGIEALAITTDTTKWILGGDFNEIHYSHEKIGGQSPHTRRMHRFNGCIANCRLQDMRTLGPLHTWSNNKENRIASKLDRVLVNLQWLQAHAHSFVQSLAPGLSDHSPLQVFVIPSIPTCHAPGRPSPGRGKGIHDISSQYRRSIIYYKQQLKRQHRQQRG</sequence>